<dbReference type="InterPro" id="IPR003004">
    <property type="entry name" value="GspF/PilC"/>
</dbReference>
<dbReference type="Proteomes" id="UP000034498">
    <property type="component" value="Unassembled WGS sequence"/>
</dbReference>
<dbReference type="InterPro" id="IPR018076">
    <property type="entry name" value="T2SS_GspF_dom"/>
</dbReference>
<evidence type="ECO:0000256" key="5">
    <source>
        <dbReference type="ARBA" id="ARBA00022692"/>
    </source>
</evidence>
<dbReference type="EMBL" id="LBUX01000003">
    <property type="protein sequence ID" value="KKQ74489.1"/>
    <property type="molecule type" value="Genomic_DNA"/>
</dbReference>
<dbReference type="PANTHER" id="PTHR30012">
    <property type="entry name" value="GENERAL SECRETION PATHWAY PROTEIN"/>
    <property type="match status" value="1"/>
</dbReference>
<name>A0A0G0ML79_9BACT</name>
<keyword evidence="5 8" id="KW-0812">Transmembrane</keyword>
<feature type="transmembrane region" description="Helical" evidence="8">
    <location>
        <begin position="325"/>
        <end position="346"/>
    </location>
</feature>
<dbReference type="GO" id="GO:0005886">
    <property type="term" value="C:plasma membrane"/>
    <property type="evidence" value="ECO:0007669"/>
    <property type="project" value="UniProtKB-SubCell"/>
</dbReference>
<dbReference type="InterPro" id="IPR042094">
    <property type="entry name" value="T2SS_GspF_sf"/>
</dbReference>
<keyword evidence="6 8" id="KW-1133">Transmembrane helix</keyword>
<evidence type="ECO:0000256" key="4">
    <source>
        <dbReference type="ARBA" id="ARBA00022519"/>
    </source>
</evidence>
<evidence type="ECO:0000256" key="1">
    <source>
        <dbReference type="ARBA" id="ARBA00004429"/>
    </source>
</evidence>
<sequence>MKNITLFARVTNKEKVFFARQLAVMISAGLALDQAINLVKMQTRNVAFRNVLEGIAKDIDAGEPLSAAMAKYPKVFDNVFISVVRAGEASGKMEKVLANLADRMESFQSFKSKVNSALAYPIFIVVAMIVVVVVMMIKVVPVLKTVFEESGAQLPLSTRIIVAISNFLVGSWYFVLLGIIIVSAGLYYFFRYTKKGRFTWDVIKLKTPLISYVSYDVYMARFSRNLGMMIEAGIPIIETIKITAAAVNNRVYTRILKSVIAEVERGIPMSVPLEKAKEFPILVPQMIMVGEQTGKLETLMNKLADYYEDEVDNKIKTISNLIEPVTIVIVGLGVGFIVYSILYPIYSLVQVI</sequence>
<protein>
    <submittedName>
        <fullName evidence="10">Type II secretion system F domain protein</fullName>
    </submittedName>
</protein>
<dbReference type="Pfam" id="PF00482">
    <property type="entry name" value="T2SSF"/>
    <property type="match status" value="2"/>
</dbReference>
<reference evidence="10 11" key="1">
    <citation type="journal article" date="2015" name="Nature">
        <title>rRNA introns, odd ribosomes, and small enigmatic genomes across a large radiation of phyla.</title>
        <authorList>
            <person name="Brown C.T."/>
            <person name="Hug L.A."/>
            <person name="Thomas B.C."/>
            <person name="Sharon I."/>
            <person name="Castelle C.J."/>
            <person name="Singh A."/>
            <person name="Wilkins M.J."/>
            <person name="Williams K.H."/>
            <person name="Banfield J.F."/>
        </authorList>
    </citation>
    <scope>NUCLEOTIDE SEQUENCE [LARGE SCALE GENOMIC DNA]</scope>
</reference>
<evidence type="ECO:0000256" key="8">
    <source>
        <dbReference type="SAM" id="Phobius"/>
    </source>
</evidence>
<dbReference type="PANTHER" id="PTHR30012:SF0">
    <property type="entry name" value="TYPE II SECRETION SYSTEM PROTEIN F-RELATED"/>
    <property type="match status" value="1"/>
</dbReference>
<dbReference type="AlphaFoldDB" id="A0A0G0ML79"/>
<feature type="transmembrane region" description="Helical" evidence="8">
    <location>
        <begin position="118"/>
        <end position="140"/>
    </location>
</feature>
<evidence type="ECO:0000259" key="9">
    <source>
        <dbReference type="Pfam" id="PF00482"/>
    </source>
</evidence>
<organism evidence="10 11">
    <name type="scientific">Berkelbacteria bacterium GW2011_GWB1_38_5</name>
    <dbReference type="NCBI Taxonomy" id="1618336"/>
    <lineage>
        <taxon>Bacteria</taxon>
        <taxon>Candidatus Berkelbacteria</taxon>
    </lineage>
</organism>
<evidence type="ECO:0000256" key="7">
    <source>
        <dbReference type="ARBA" id="ARBA00023136"/>
    </source>
</evidence>
<evidence type="ECO:0000256" key="3">
    <source>
        <dbReference type="ARBA" id="ARBA00022475"/>
    </source>
</evidence>
<evidence type="ECO:0000313" key="11">
    <source>
        <dbReference type="Proteomes" id="UP000034498"/>
    </source>
</evidence>
<evidence type="ECO:0000313" key="10">
    <source>
        <dbReference type="EMBL" id="KKQ74489.1"/>
    </source>
</evidence>
<evidence type="ECO:0000256" key="6">
    <source>
        <dbReference type="ARBA" id="ARBA00022989"/>
    </source>
</evidence>
<comment type="caution">
    <text evidence="10">The sequence shown here is derived from an EMBL/GenBank/DDBJ whole genome shotgun (WGS) entry which is preliminary data.</text>
</comment>
<keyword evidence="4" id="KW-0997">Cell inner membrane</keyword>
<feature type="domain" description="Type II secretion system protein GspF" evidence="9">
    <location>
        <begin position="222"/>
        <end position="344"/>
    </location>
</feature>
<feature type="transmembrane region" description="Helical" evidence="8">
    <location>
        <begin position="160"/>
        <end position="190"/>
    </location>
</feature>
<feature type="domain" description="Type II secretion system protein GspF" evidence="9">
    <location>
        <begin position="18"/>
        <end position="141"/>
    </location>
</feature>
<comment type="similarity">
    <text evidence="2">Belongs to the GSP F family.</text>
</comment>
<gene>
    <name evidence="10" type="ORF">US94_C0003G0007</name>
</gene>
<proteinExistence type="inferred from homology"/>
<evidence type="ECO:0000256" key="2">
    <source>
        <dbReference type="ARBA" id="ARBA00005745"/>
    </source>
</evidence>
<keyword evidence="7 8" id="KW-0472">Membrane</keyword>
<keyword evidence="3" id="KW-1003">Cell membrane</keyword>
<dbReference type="PRINTS" id="PR00812">
    <property type="entry name" value="BCTERIALGSPF"/>
</dbReference>
<dbReference type="FunFam" id="1.20.81.30:FF:000001">
    <property type="entry name" value="Type II secretion system protein F"/>
    <property type="match status" value="2"/>
</dbReference>
<comment type="subcellular location">
    <subcellularLocation>
        <location evidence="1">Cell inner membrane</location>
        <topology evidence="1">Multi-pass membrane protein</topology>
    </subcellularLocation>
</comment>
<accession>A0A0G0ML79</accession>
<dbReference type="STRING" id="1618336.US94_C0003G0007"/>
<dbReference type="Gene3D" id="1.20.81.30">
    <property type="entry name" value="Type II secretion system (T2SS), domain F"/>
    <property type="match status" value="2"/>
</dbReference>